<organism evidence="2 3">
    <name type="scientific">Phialemonium thermophilum</name>
    <dbReference type="NCBI Taxonomy" id="223376"/>
    <lineage>
        <taxon>Eukaryota</taxon>
        <taxon>Fungi</taxon>
        <taxon>Dikarya</taxon>
        <taxon>Ascomycota</taxon>
        <taxon>Pezizomycotina</taxon>
        <taxon>Sordariomycetes</taxon>
        <taxon>Sordariomycetidae</taxon>
        <taxon>Cephalothecales</taxon>
        <taxon>Cephalothecaceae</taxon>
        <taxon>Phialemonium</taxon>
    </lineage>
</organism>
<comment type="caution">
    <text evidence="2">The sequence shown here is derived from an EMBL/GenBank/DDBJ whole genome shotgun (WGS) entry which is preliminary data.</text>
</comment>
<keyword evidence="1" id="KW-1133">Transmembrane helix</keyword>
<proteinExistence type="predicted"/>
<keyword evidence="3" id="KW-1185">Reference proteome</keyword>
<dbReference type="EMBL" id="JAZHXJ010000075">
    <property type="protein sequence ID" value="KAL1876591.1"/>
    <property type="molecule type" value="Genomic_DNA"/>
</dbReference>
<name>A0ABR3XKU3_9PEZI</name>
<keyword evidence="1" id="KW-0812">Transmembrane</keyword>
<keyword evidence="1" id="KW-0472">Membrane</keyword>
<gene>
    <name evidence="2" type="ORF">VTK73DRAFT_9255</name>
</gene>
<reference evidence="2 3" key="1">
    <citation type="journal article" date="2024" name="Commun. Biol.">
        <title>Comparative genomic analysis of thermophilic fungi reveals convergent evolutionary adaptations and gene losses.</title>
        <authorList>
            <person name="Steindorff A.S."/>
            <person name="Aguilar-Pontes M.V."/>
            <person name="Robinson A.J."/>
            <person name="Andreopoulos B."/>
            <person name="LaButti K."/>
            <person name="Kuo A."/>
            <person name="Mondo S."/>
            <person name="Riley R."/>
            <person name="Otillar R."/>
            <person name="Haridas S."/>
            <person name="Lipzen A."/>
            <person name="Grimwood J."/>
            <person name="Schmutz J."/>
            <person name="Clum A."/>
            <person name="Reid I.D."/>
            <person name="Moisan M.C."/>
            <person name="Butler G."/>
            <person name="Nguyen T.T.M."/>
            <person name="Dewar K."/>
            <person name="Conant G."/>
            <person name="Drula E."/>
            <person name="Henrissat B."/>
            <person name="Hansel C."/>
            <person name="Singer S."/>
            <person name="Hutchinson M.I."/>
            <person name="de Vries R.P."/>
            <person name="Natvig D.O."/>
            <person name="Powell A.J."/>
            <person name="Tsang A."/>
            <person name="Grigoriev I.V."/>
        </authorList>
    </citation>
    <scope>NUCLEOTIDE SEQUENCE [LARGE SCALE GENOMIC DNA]</scope>
    <source>
        <strain evidence="2 3">ATCC 24622</strain>
    </source>
</reference>
<evidence type="ECO:0000256" key="1">
    <source>
        <dbReference type="SAM" id="Phobius"/>
    </source>
</evidence>
<accession>A0ABR3XKU3</accession>
<dbReference type="Proteomes" id="UP001586593">
    <property type="component" value="Unassembled WGS sequence"/>
</dbReference>
<evidence type="ECO:0000313" key="3">
    <source>
        <dbReference type="Proteomes" id="UP001586593"/>
    </source>
</evidence>
<feature type="transmembrane region" description="Helical" evidence="1">
    <location>
        <begin position="185"/>
        <end position="210"/>
    </location>
</feature>
<protein>
    <submittedName>
        <fullName evidence="2">Uncharacterized protein</fullName>
    </submittedName>
</protein>
<evidence type="ECO:0000313" key="2">
    <source>
        <dbReference type="EMBL" id="KAL1876591.1"/>
    </source>
</evidence>
<sequence>MSAAAGPRGFPSSCPSSDFAACGHGLPSNFCCPQSTWCLALAGNTTTVCCPKFNSCSSILPIPCDIQLQNVTAFPSSPVLTTALGKKLPSCGRTADEATCCPFGYTCDEASGRPLCLLNEIEVPVSSTATADATNGATTSTITVAVSSIVTSVPTVTAPALSSTSTPPLSAIGTSSSSGGLDNRVGIIAGSTTAGAISVIGLIVFAWVYWRRKARRAAHATAAASTFPQSQIYRPFEPFPGYASTAPIQPPDTVARHRTQSTQWFFGPDGQRHLSFPPDQYPVSTVESGPERESGLPAAFEQTGARPMSPVELPATPVPQVVRLAQKGERVRVPPPVIVPPSKFLAYKRAEKS</sequence>